<evidence type="ECO:0000256" key="4">
    <source>
        <dbReference type="ARBA" id="ARBA00010617"/>
    </source>
</evidence>
<dbReference type="SUPFAM" id="SSF48264">
    <property type="entry name" value="Cytochrome P450"/>
    <property type="match status" value="1"/>
</dbReference>
<evidence type="ECO:0000256" key="9">
    <source>
        <dbReference type="ARBA" id="ARBA00023002"/>
    </source>
</evidence>
<dbReference type="InterPro" id="IPR002401">
    <property type="entry name" value="Cyt_P450_E_grp-I"/>
</dbReference>
<comment type="similarity">
    <text evidence="4 14">Belongs to the cytochrome P450 family.</text>
</comment>
<dbReference type="InterPro" id="IPR036396">
    <property type="entry name" value="Cyt_P450_sf"/>
</dbReference>
<keyword evidence="16" id="KW-1185">Reference proteome</keyword>
<evidence type="ECO:0000256" key="1">
    <source>
        <dbReference type="ARBA" id="ARBA00001971"/>
    </source>
</evidence>
<evidence type="ECO:0000256" key="13">
    <source>
        <dbReference type="PIRSR" id="PIRSR602401-1"/>
    </source>
</evidence>
<dbReference type="EMBL" id="OV725079">
    <property type="protein sequence ID" value="CAH1395595.1"/>
    <property type="molecule type" value="Genomic_DNA"/>
</dbReference>
<gene>
    <name evidence="15" type="ORF">NEZAVI_LOCUS5844</name>
</gene>
<evidence type="ECO:0000256" key="10">
    <source>
        <dbReference type="ARBA" id="ARBA00023004"/>
    </source>
</evidence>
<evidence type="ECO:0008006" key="17">
    <source>
        <dbReference type="Google" id="ProtNLM"/>
    </source>
</evidence>
<evidence type="ECO:0000256" key="6">
    <source>
        <dbReference type="ARBA" id="ARBA00022723"/>
    </source>
</evidence>
<protein>
    <recommendedName>
        <fullName evidence="17">Cytochrome P450</fullName>
    </recommendedName>
</protein>
<dbReference type="PANTHER" id="PTHR24292">
    <property type="entry name" value="CYTOCHROME P450"/>
    <property type="match status" value="1"/>
</dbReference>
<proteinExistence type="inferred from homology"/>
<keyword evidence="8" id="KW-0492">Microsome</keyword>
<evidence type="ECO:0000256" key="2">
    <source>
        <dbReference type="ARBA" id="ARBA00004174"/>
    </source>
</evidence>
<keyword evidence="5 13" id="KW-0349">Heme</keyword>
<dbReference type="GO" id="GO:0005506">
    <property type="term" value="F:iron ion binding"/>
    <property type="evidence" value="ECO:0007669"/>
    <property type="project" value="InterPro"/>
</dbReference>
<dbReference type="Proteomes" id="UP001152798">
    <property type="component" value="Chromosome 3"/>
</dbReference>
<evidence type="ECO:0000313" key="16">
    <source>
        <dbReference type="Proteomes" id="UP001152798"/>
    </source>
</evidence>
<dbReference type="CDD" id="cd11056">
    <property type="entry name" value="CYP6-like"/>
    <property type="match status" value="1"/>
</dbReference>
<organism evidence="15 16">
    <name type="scientific">Nezara viridula</name>
    <name type="common">Southern green stink bug</name>
    <name type="synonym">Cimex viridulus</name>
    <dbReference type="NCBI Taxonomy" id="85310"/>
    <lineage>
        <taxon>Eukaryota</taxon>
        <taxon>Metazoa</taxon>
        <taxon>Ecdysozoa</taxon>
        <taxon>Arthropoda</taxon>
        <taxon>Hexapoda</taxon>
        <taxon>Insecta</taxon>
        <taxon>Pterygota</taxon>
        <taxon>Neoptera</taxon>
        <taxon>Paraneoptera</taxon>
        <taxon>Hemiptera</taxon>
        <taxon>Heteroptera</taxon>
        <taxon>Panheteroptera</taxon>
        <taxon>Pentatomomorpha</taxon>
        <taxon>Pentatomoidea</taxon>
        <taxon>Pentatomidae</taxon>
        <taxon>Pentatominae</taxon>
        <taxon>Nezara</taxon>
    </lineage>
</organism>
<dbReference type="Gene3D" id="1.10.630.10">
    <property type="entry name" value="Cytochrome P450"/>
    <property type="match status" value="1"/>
</dbReference>
<dbReference type="FunFam" id="1.10.630.10:FF:000042">
    <property type="entry name" value="Cytochrome P450"/>
    <property type="match status" value="1"/>
</dbReference>
<dbReference type="Pfam" id="PF00067">
    <property type="entry name" value="p450"/>
    <property type="match status" value="1"/>
</dbReference>
<evidence type="ECO:0000256" key="5">
    <source>
        <dbReference type="ARBA" id="ARBA00022617"/>
    </source>
</evidence>
<feature type="binding site" description="axial binding residue" evidence="13">
    <location>
        <position position="459"/>
    </location>
    <ligand>
        <name>heme</name>
        <dbReference type="ChEBI" id="CHEBI:30413"/>
    </ligand>
    <ligandPart>
        <name>Fe</name>
        <dbReference type="ChEBI" id="CHEBI:18248"/>
    </ligandPart>
</feature>
<dbReference type="GO" id="GO:0016705">
    <property type="term" value="F:oxidoreductase activity, acting on paired donors, with incorporation or reduction of molecular oxygen"/>
    <property type="evidence" value="ECO:0007669"/>
    <property type="project" value="InterPro"/>
</dbReference>
<evidence type="ECO:0000313" key="15">
    <source>
        <dbReference type="EMBL" id="CAH1395595.1"/>
    </source>
</evidence>
<evidence type="ECO:0000256" key="8">
    <source>
        <dbReference type="ARBA" id="ARBA00022848"/>
    </source>
</evidence>
<keyword evidence="6 13" id="KW-0479">Metal-binding</keyword>
<keyword evidence="12" id="KW-0472">Membrane</keyword>
<sequence length="514" mass="58869">MFSLILLSFTLLISSLIFILIKWAEERNKFWSKRNINFLKPKLFIGNLYEVLWGRKNMSEAHQAVYNAFPLDDVVGFYDFVFPRLIIRNPELVEKVLKNDFSHFVDRAAPAKHVKDPLSLNLFSMCGNQWRLYRQKLSPGFTTGKLKNMFDPLSVCGKNMLSLMESHVGKEADMKEIMELFSMDVIGSCAFGIDPGVTQNPNSSFRTMGQKIFEFSAVQQFRFAVLSLLPNLASKLNFSFFKPEVVKYYCDIILNTLEFRKKHEIERNDFIQMMLQLRSKGKIDSQPSDLAEDDLKTNKSVEEEDKDFQITDELLIGTAFGFLSAGFHTTSSALTYALYELSKNPEALEKTRREIKEQVAVHGNINYDSLKCMTYLEKVLKETLRLHPGAPSTFRVCTKEYKFPNGLTLLPGDSIIIPIYALQRDPNNFPDPLSFNPDRFDEPPAPGTYLPFGDGPRICIGLRFAMMEMKFALSTLLLNYNIQLSKSTETPVKMSPRGFLNIPLNEVKFKITKI</sequence>
<dbReference type="PANTHER" id="PTHR24292:SF100">
    <property type="entry name" value="CYTOCHROME P450 6A16, ISOFORM B-RELATED"/>
    <property type="match status" value="1"/>
</dbReference>
<reference evidence="15" key="1">
    <citation type="submission" date="2022-01" db="EMBL/GenBank/DDBJ databases">
        <authorList>
            <person name="King R."/>
        </authorList>
    </citation>
    <scope>NUCLEOTIDE SEQUENCE</scope>
</reference>
<evidence type="ECO:0000256" key="3">
    <source>
        <dbReference type="ARBA" id="ARBA00004406"/>
    </source>
</evidence>
<comment type="cofactor">
    <cofactor evidence="1 13">
        <name>heme</name>
        <dbReference type="ChEBI" id="CHEBI:30413"/>
    </cofactor>
</comment>
<dbReference type="GO" id="GO:0005789">
    <property type="term" value="C:endoplasmic reticulum membrane"/>
    <property type="evidence" value="ECO:0007669"/>
    <property type="project" value="UniProtKB-SubCell"/>
</dbReference>
<name>A0A9P0H541_NEZVI</name>
<evidence type="ECO:0000256" key="7">
    <source>
        <dbReference type="ARBA" id="ARBA00022824"/>
    </source>
</evidence>
<accession>A0A9P0H541</accession>
<keyword evidence="10 13" id="KW-0408">Iron</keyword>
<keyword evidence="11 14" id="KW-0503">Monooxygenase</keyword>
<dbReference type="PRINTS" id="PR00463">
    <property type="entry name" value="EP450I"/>
</dbReference>
<dbReference type="PRINTS" id="PR00385">
    <property type="entry name" value="P450"/>
</dbReference>
<dbReference type="InterPro" id="IPR050476">
    <property type="entry name" value="Insect_CytP450_Detox"/>
</dbReference>
<dbReference type="InterPro" id="IPR017972">
    <property type="entry name" value="Cyt_P450_CS"/>
</dbReference>
<evidence type="ECO:0000256" key="14">
    <source>
        <dbReference type="RuleBase" id="RU000461"/>
    </source>
</evidence>
<dbReference type="OrthoDB" id="8111386at2759"/>
<dbReference type="GO" id="GO:0004497">
    <property type="term" value="F:monooxygenase activity"/>
    <property type="evidence" value="ECO:0007669"/>
    <property type="project" value="UniProtKB-KW"/>
</dbReference>
<dbReference type="PROSITE" id="PS00086">
    <property type="entry name" value="CYTOCHROME_P450"/>
    <property type="match status" value="1"/>
</dbReference>
<dbReference type="AlphaFoldDB" id="A0A9P0H541"/>
<dbReference type="InterPro" id="IPR001128">
    <property type="entry name" value="Cyt_P450"/>
</dbReference>
<keyword evidence="7" id="KW-0256">Endoplasmic reticulum</keyword>
<dbReference type="GO" id="GO:0020037">
    <property type="term" value="F:heme binding"/>
    <property type="evidence" value="ECO:0007669"/>
    <property type="project" value="InterPro"/>
</dbReference>
<comment type="subcellular location">
    <subcellularLocation>
        <location evidence="3">Endoplasmic reticulum membrane</location>
        <topology evidence="3">Peripheral membrane protein</topology>
    </subcellularLocation>
    <subcellularLocation>
        <location evidence="2">Microsome membrane</location>
        <topology evidence="2">Peripheral membrane protein</topology>
    </subcellularLocation>
</comment>
<evidence type="ECO:0000256" key="11">
    <source>
        <dbReference type="ARBA" id="ARBA00023033"/>
    </source>
</evidence>
<keyword evidence="9 14" id="KW-0560">Oxidoreductase</keyword>
<evidence type="ECO:0000256" key="12">
    <source>
        <dbReference type="ARBA" id="ARBA00023136"/>
    </source>
</evidence>